<evidence type="ECO:0000256" key="2">
    <source>
        <dbReference type="SAM" id="SignalP"/>
    </source>
</evidence>
<protein>
    <submittedName>
        <fullName evidence="3">Uncharacterized protein</fullName>
    </submittedName>
</protein>
<comment type="caution">
    <text evidence="3">The sequence shown here is derived from an EMBL/GenBank/DDBJ whole genome shotgun (WGS) entry which is preliminary data.</text>
</comment>
<proteinExistence type="predicted"/>
<evidence type="ECO:0000313" key="3">
    <source>
        <dbReference type="EMBL" id="KEA63168.1"/>
    </source>
</evidence>
<dbReference type="AlphaFoldDB" id="A0A081FXB3"/>
<dbReference type="PATRIC" id="fig|1232683.4.peg.2645"/>
<dbReference type="RefSeq" id="WP_036189070.1">
    <property type="nucleotide sequence ID" value="NZ_JMQN01000040.1"/>
</dbReference>
<feature type="region of interest" description="Disordered" evidence="1">
    <location>
        <begin position="233"/>
        <end position="253"/>
    </location>
</feature>
<accession>A0A081FXB3</accession>
<feature type="compositionally biased region" description="Polar residues" evidence="1">
    <location>
        <begin position="235"/>
        <end position="253"/>
    </location>
</feature>
<reference evidence="3 4" key="1">
    <citation type="submission" date="2014-04" db="EMBL/GenBank/DDBJ databases">
        <title>Marinobacterium kochiensis sp. nov., isolated from sediment sample collected from Kochi backwaters in Kerala, India.</title>
        <authorList>
            <person name="Singh A."/>
            <person name="Pinnaka A.K."/>
        </authorList>
    </citation>
    <scope>NUCLEOTIDE SEQUENCE [LARGE SCALE GENOMIC DNA]</scope>
    <source>
        <strain evidence="3 4">AK27</strain>
    </source>
</reference>
<dbReference type="EMBL" id="JMQN01000040">
    <property type="protein sequence ID" value="KEA63168.1"/>
    <property type="molecule type" value="Genomic_DNA"/>
</dbReference>
<organism evidence="3 4">
    <name type="scientific">Marinobacterium lacunae</name>
    <dbReference type="NCBI Taxonomy" id="1232683"/>
    <lineage>
        <taxon>Bacteria</taxon>
        <taxon>Pseudomonadati</taxon>
        <taxon>Pseudomonadota</taxon>
        <taxon>Gammaproteobacteria</taxon>
        <taxon>Oceanospirillales</taxon>
        <taxon>Oceanospirillaceae</taxon>
        <taxon>Marinobacterium</taxon>
    </lineage>
</organism>
<keyword evidence="4" id="KW-1185">Reference proteome</keyword>
<dbReference type="STRING" id="1232683.ADIMK_2692"/>
<evidence type="ECO:0000256" key="1">
    <source>
        <dbReference type="SAM" id="MobiDB-lite"/>
    </source>
</evidence>
<keyword evidence="2" id="KW-0732">Signal</keyword>
<feature type="chain" id="PRO_5001757371" evidence="2">
    <location>
        <begin position="20"/>
        <end position="253"/>
    </location>
</feature>
<feature type="signal peptide" evidence="2">
    <location>
        <begin position="1"/>
        <end position="19"/>
    </location>
</feature>
<gene>
    <name evidence="3" type="ORF">ADIMK_2692</name>
</gene>
<evidence type="ECO:0000313" key="4">
    <source>
        <dbReference type="Proteomes" id="UP000028252"/>
    </source>
</evidence>
<dbReference type="Proteomes" id="UP000028252">
    <property type="component" value="Unassembled WGS sequence"/>
</dbReference>
<dbReference type="OrthoDB" id="7061507at2"/>
<name>A0A081FXB3_9GAMM</name>
<sequence>MKPIAYIAPLLLCSAMASADECRDKFVACVQNTGNPGTCQSTYQQCKAPVKAPAPEESQGDALSLEPRMSQLNGLDTVELWVANTGKVPVQIGDVSYDIRCADGTTQTAYFELGGMVGPNAEHQRVGFPQVICADAGGAVAMLEGKEAPDTGSASLAAQIIYYLPCANGTTQTLTLEYKQPGFYQWQSTSGITGRFPTKTLINSDMVAMACSPESPPQPNRMQQVLEELNRLLNDHSQGTPVPTKSTTTGVRG</sequence>